<organism evidence="1 2">
    <name type="scientific">Dorcoceras hygrometricum</name>
    <dbReference type="NCBI Taxonomy" id="472368"/>
    <lineage>
        <taxon>Eukaryota</taxon>
        <taxon>Viridiplantae</taxon>
        <taxon>Streptophyta</taxon>
        <taxon>Embryophyta</taxon>
        <taxon>Tracheophyta</taxon>
        <taxon>Spermatophyta</taxon>
        <taxon>Magnoliopsida</taxon>
        <taxon>eudicotyledons</taxon>
        <taxon>Gunneridae</taxon>
        <taxon>Pentapetalae</taxon>
        <taxon>asterids</taxon>
        <taxon>lamiids</taxon>
        <taxon>Lamiales</taxon>
        <taxon>Gesneriaceae</taxon>
        <taxon>Didymocarpoideae</taxon>
        <taxon>Trichosporeae</taxon>
        <taxon>Loxocarpinae</taxon>
        <taxon>Dorcoceras</taxon>
    </lineage>
</organism>
<dbReference type="AlphaFoldDB" id="A0A2Z7BZZ9"/>
<keyword evidence="2" id="KW-1185">Reference proteome</keyword>
<proteinExistence type="predicted"/>
<protein>
    <submittedName>
        <fullName evidence="1">Uncharacterized protein</fullName>
    </submittedName>
</protein>
<dbReference type="Proteomes" id="UP000250235">
    <property type="component" value="Unassembled WGS sequence"/>
</dbReference>
<evidence type="ECO:0000313" key="2">
    <source>
        <dbReference type="Proteomes" id="UP000250235"/>
    </source>
</evidence>
<sequence length="143" mass="15252">MPEGRRTAVAANIARGTKTCAGRTVAPSTADHRATCLRVVTGICATIAQEISSIGRPGVAHIHAHGRAKSSRTAATHGRPVRNNLRGQPLAKLLPSVGLLVRRRRPLLGRHAHPVRMSRAHMHAGKWPPHMAAAGGRSNKNFV</sequence>
<accession>A0A2Z7BZZ9</accession>
<gene>
    <name evidence="1" type="ORF">F511_32300</name>
</gene>
<evidence type="ECO:0000313" key="1">
    <source>
        <dbReference type="EMBL" id="KZV37595.1"/>
    </source>
</evidence>
<name>A0A2Z7BZZ9_9LAMI</name>
<dbReference type="EMBL" id="KV002588">
    <property type="protein sequence ID" value="KZV37595.1"/>
    <property type="molecule type" value="Genomic_DNA"/>
</dbReference>
<reference evidence="1 2" key="1">
    <citation type="journal article" date="2015" name="Proc. Natl. Acad. Sci. U.S.A.">
        <title>The resurrection genome of Boea hygrometrica: A blueprint for survival of dehydration.</title>
        <authorList>
            <person name="Xiao L."/>
            <person name="Yang G."/>
            <person name="Zhang L."/>
            <person name="Yang X."/>
            <person name="Zhao S."/>
            <person name="Ji Z."/>
            <person name="Zhou Q."/>
            <person name="Hu M."/>
            <person name="Wang Y."/>
            <person name="Chen M."/>
            <person name="Xu Y."/>
            <person name="Jin H."/>
            <person name="Xiao X."/>
            <person name="Hu G."/>
            <person name="Bao F."/>
            <person name="Hu Y."/>
            <person name="Wan P."/>
            <person name="Li L."/>
            <person name="Deng X."/>
            <person name="Kuang T."/>
            <person name="Xiang C."/>
            <person name="Zhu J.K."/>
            <person name="Oliver M.J."/>
            <person name="He Y."/>
        </authorList>
    </citation>
    <scope>NUCLEOTIDE SEQUENCE [LARGE SCALE GENOMIC DNA]</scope>
    <source>
        <strain evidence="2">cv. XS01</strain>
    </source>
</reference>